<sequence>MKFLLIVLSLAASISAQSLADVPFCAMSCAKQIISSGGGCPAGNVKCFCELPTITEMLSANGCLMTSCKGKLPATFDTMNKICGGAGATGFPKTVPAGATRMMAVHGPRE</sequence>
<keyword evidence="5" id="KW-0472">Membrane</keyword>
<dbReference type="Pfam" id="PF05730">
    <property type="entry name" value="CFEM"/>
    <property type="match status" value="1"/>
</dbReference>
<dbReference type="OrthoDB" id="10367420at2759"/>
<dbReference type="AlphaFoldDB" id="A0A4Z1NLW7"/>
<reference evidence="12 13" key="1">
    <citation type="submission" date="2019-04" db="EMBL/GenBank/DDBJ databases">
        <title>High contiguity whole genome sequence and gene annotation resource for two Venturia nashicola isolates.</title>
        <authorList>
            <person name="Prokchorchik M."/>
            <person name="Won K."/>
            <person name="Lee Y."/>
            <person name="Choi E.D."/>
            <person name="Segonzac C."/>
            <person name="Sohn K.H."/>
        </authorList>
    </citation>
    <scope>NUCLEOTIDE SEQUENCE [LARGE SCALE GENOMIC DNA]</scope>
    <source>
        <strain evidence="12 13">PRI2</strain>
    </source>
</reference>
<comment type="caution">
    <text evidence="9">Lacks conserved residue(s) required for the propagation of feature annotation.</text>
</comment>
<keyword evidence="5" id="KW-0325">Glycoprotein</keyword>
<keyword evidence="13" id="KW-1185">Reference proteome</keyword>
<evidence type="ECO:0000256" key="1">
    <source>
        <dbReference type="ARBA" id="ARBA00004589"/>
    </source>
</evidence>
<dbReference type="PROSITE" id="PS52012">
    <property type="entry name" value="CFEM"/>
    <property type="match status" value="1"/>
</dbReference>
<evidence type="ECO:0000256" key="8">
    <source>
        <dbReference type="ARBA" id="ARBA00023288"/>
    </source>
</evidence>
<evidence type="ECO:0000256" key="9">
    <source>
        <dbReference type="PROSITE-ProRule" id="PRU01356"/>
    </source>
</evidence>
<feature type="domain" description="CFEM" evidence="11">
    <location>
        <begin position="1"/>
        <end position="110"/>
    </location>
</feature>
<feature type="signal peptide" evidence="10">
    <location>
        <begin position="1"/>
        <end position="16"/>
    </location>
</feature>
<protein>
    <submittedName>
        <fullName evidence="12">CFEM domain-containing protein</fullName>
    </submittedName>
</protein>
<feature type="disulfide bond" evidence="9">
    <location>
        <begin position="40"/>
        <end position="47"/>
    </location>
</feature>
<evidence type="ECO:0000256" key="2">
    <source>
        <dbReference type="ARBA" id="ARBA00004613"/>
    </source>
</evidence>
<accession>A0A4Z1NLW7</accession>
<evidence type="ECO:0000256" key="5">
    <source>
        <dbReference type="ARBA" id="ARBA00022622"/>
    </source>
</evidence>
<dbReference type="Proteomes" id="UP000298493">
    <property type="component" value="Unassembled WGS sequence"/>
</dbReference>
<dbReference type="EMBL" id="SNSC02000020">
    <property type="protein sequence ID" value="TID15703.1"/>
    <property type="molecule type" value="Genomic_DNA"/>
</dbReference>
<keyword evidence="6 10" id="KW-0732">Signal</keyword>
<comment type="caution">
    <text evidence="12">The sequence shown here is derived from an EMBL/GenBank/DDBJ whole genome shotgun (WGS) entry which is preliminary data.</text>
</comment>
<keyword evidence="8" id="KW-0449">Lipoprotein</keyword>
<evidence type="ECO:0000256" key="7">
    <source>
        <dbReference type="ARBA" id="ARBA00023157"/>
    </source>
</evidence>
<evidence type="ECO:0000256" key="10">
    <source>
        <dbReference type="SAM" id="SignalP"/>
    </source>
</evidence>
<evidence type="ECO:0000259" key="11">
    <source>
        <dbReference type="PROSITE" id="PS52012"/>
    </source>
</evidence>
<evidence type="ECO:0000256" key="6">
    <source>
        <dbReference type="ARBA" id="ARBA00022729"/>
    </source>
</evidence>
<comment type="similarity">
    <text evidence="3">Belongs to the RBT5 family.</text>
</comment>
<evidence type="ECO:0000256" key="3">
    <source>
        <dbReference type="ARBA" id="ARBA00010031"/>
    </source>
</evidence>
<keyword evidence="5" id="KW-0336">GPI-anchor</keyword>
<dbReference type="InterPro" id="IPR008427">
    <property type="entry name" value="Extracellular_membr_CFEM_dom"/>
</dbReference>
<name>A0A4Z1NLW7_9PEZI</name>
<gene>
    <name evidence="12" type="ORF">E6O75_ATG08031</name>
</gene>
<feature type="chain" id="PRO_5021366482" evidence="10">
    <location>
        <begin position="17"/>
        <end position="110"/>
    </location>
</feature>
<proteinExistence type="inferred from homology"/>
<comment type="subcellular location">
    <subcellularLocation>
        <location evidence="1">Membrane</location>
        <topology evidence="1">Lipid-anchor</topology>
        <topology evidence="1">GPI-anchor</topology>
    </subcellularLocation>
    <subcellularLocation>
        <location evidence="2">Secreted</location>
    </subcellularLocation>
</comment>
<dbReference type="GO" id="GO:0005576">
    <property type="term" value="C:extracellular region"/>
    <property type="evidence" value="ECO:0007669"/>
    <property type="project" value="UniProtKB-SubCell"/>
</dbReference>
<evidence type="ECO:0000313" key="12">
    <source>
        <dbReference type="EMBL" id="TID15703.1"/>
    </source>
</evidence>
<keyword evidence="4" id="KW-0964">Secreted</keyword>
<evidence type="ECO:0000256" key="4">
    <source>
        <dbReference type="ARBA" id="ARBA00022525"/>
    </source>
</evidence>
<organism evidence="12 13">
    <name type="scientific">Venturia nashicola</name>
    <dbReference type="NCBI Taxonomy" id="86259"/>
    <lineage>
        <taxon>Eukaryota</taxon>
        <taxon>Fungi</taxon>
        <taxon>Dikarya</taxon>
        <taxon>Ascomycota</taxon>
        <taxon>Pezizomycotina</taxon>
        <taxon>Dothideomycetes</taxon>
        <taxon>Pleosporomycetidae</taxon>
        <taxon>Venturiales</taxon>
        <taxon>Venturiaceae</taxon>
        <taxon>Venturia</taxon>
    </lineage>
</organism>
<evidence type="ECO:0000313" key="13">
    <source>
        <dbReference type="Proteomes" id="UP000298493"/>
    </source>
</evidence>
<dbReference type="GO" id="GO:0098552">
    <property type="term" value="C:side of membrane"/>
    <property type="evidence" value="ECO:0007669"/>
    <property type="project" value="UniProtKB-KW"/>
</dbReference>
<keyword evidence="7 9" id="KW-1015">Disulfide bond</keyword>